<keyword evidence="5 10" id="KW-0812">Transmembrane</keyword>
<feature type="transmembrane region" description="Helical" evidence="10">
    <location>
        <begin position="239"/>
        <end position="260"/>
    </location>
</feature>
<evidence type="ECO:0000256" key="2">
    <source>
        <dbReference type="ARBA" id="ARBA00022448"/>
    </source>
</evidence>
<dbReference type="GO" id="GO:0005886">
    <property type="term" value="C:plasma membrane"/>
    <property type="evidence" value="ECO:0007669"/>
    <property type="project" value="UniProtKB-SubCell"/>
</dbReference>
<feature type="transmembrane region" description="Helical" evidence="10">
    <location>
        <begin position="119"/>
        <end position="139"/>
    </location>
</feature>
<evidence type="ECO:0000256" key="6">
    <source>
        <dbReference type="ARBA" id="ARBA00022989"/>
    </source>
</evidence>
<dbReference type="Proteomes" id="UP001107558">
    <property type="component" value="Chromosome 1"/>
</dbReference>
<evidence type="ECO:0000256" key="4">
    <source>
        <dbReference type="ARBA" id="ARBA00022597"/>
    </source>
</evidence>
<comment type="similarity">
    <text evidence="9">Belongs to the major facilitator superfamily. Sugar transporter (TC 2.A.1.1) family.</text>
</comment>
<dbReference type="InterPro" id="IPR050549">
    <property type="entry name" value="MFS_Trehalose_Transporter"/>
</dbReference>
<feature type="transmembrane region" description="Helical" evidence="10">
    <location>
        <begin position="336"/>
        <end position="356"/>
    </location>
</feature>
<dbReference type="Pfam" id="PF00083">
    <property type="entry name" value="Sugar_tr"/>
    <property type="match status" value="1"/>
</dbReference>
<dbReference type="AlphaFoldDB" id="A0A9J6CLC5"/>
<dbReference type="InterPro" id="IPR036259">
    <property type="entry name" value="MFS_trans_sf"/>
</dbReference>
<feature type="transmembrane region" description="Helical" evidence="10">
    <location>
        <begin position="301"/>
        <end position="324"/>
    </location>
</feature>
<accession>A0A9J6CLC5</accession>
<evidence type="ECO:0000313" key="13">
    <source>
        <dbReference type="Proteomes" id="UP001107558"/>
    </source>
</evidence>
<keyword evidence="13" id="KW-1185">Reference proteome</keyword>
<sequence length="403" mass="45590">MSQNQFSWAVAANLIGGCFGCLITGLIRNKFGTKISIYIFCVPSFCGWILLTFSFNWWMVILGRFIIGIAASSFNFNVLVYIGECASKEIRGILLSFFEMSLKFGILFSYVIGSFTKQQVTNAVCASIVIFYAISFSFLPESPLYLMKQHKAEKAKKSLIRLRGSNFKIDDEMTNLKEEIEELERTKKPFWQELSIKATRKAFFILIAMFFFFQMCGINAIVYYTTIIFIESGLTIDPFIATCILGIIQVVSISCTLAFVDRCGRKPLLIISNAVMIFGLFGFGIYFHIKENINVSGFELLPLFMLGIFMIGFSIGVGNVTFVLMGEMFSLNAKRFFGPLTQFMNYLTSFSIAIFFPLVANSIGMHFAFYFFGLCCIFAIIFIIFILPETKGKTLVEIQKLLS</sequence>
<keyword evidence="6 10" id="KW-1133">Transmembrane helix</keyword>
<keyword evidence="4" id="KW-0762">Sugar transport</keyword>
<protein>
    <recommendedName>
        <fullName evidence="11">Major facilitator superfamily (MFS) profile domain-containing protein</fullName>
    </recommendedName>
</protein>
<feature type="transmembrane region" description="Helical" evidence="10">
    <location>
        <begin position="202"/>
        <end position="227"/>
    </location>
</feature>
<feature type="transmembrane region" description="Helical" evidence="10">
    <location>
        <begin position="267"/>
        <end position="289"/>
    </location>
</feature>
<dbReference type="EMBL" id="JADBJN010000001">
    <property type="protein sequence ID" value="KAG5683049.1"/>
    <property type="molecule type" value="Genomic_DNA"/>
</dbReference>
<feature type="transmembrane region" description="Helical" evidence="10">
    <location>
        <begin position="35"/>
        <end position="55"/>
    </location>
</feature>
<gene>
    <name evidence="12" type="ORF">PVAND_012356</name>
</gene>
<dbReference type="GO" id="GO:0022857">
    <property type="term" value="F:transmembrane transporter activity"/>
    <property type="evidence" value="ECO:0007669"/>
    <property type="project" value="InterPro"/>
</dbReference>
<dbReference type="PANTHER" id="PTHR48021">
    <property type="match status" value="1"/>
</dbReference>
<keyword evidence="7 10" id="KW-0472">Membrane</keyword>
<keyword evidence="3" id="KW-1003">Cell membrane</keyword>
<reference evidence="12" key="1">
    <citation type="submission" date="2021-03" db="EMBL/GenBank/DDBJ databases">
        <title>Chromosome level genome of the anhydrobiotic midge Polypedilum vanderplanki.</title>
        <authorList>
            <person name="Yoshida Y."/>
            <person name="Kikawada T."/>
            <person name="Gusev O."/>
        </authorList>
    </citation>
    <scope>NUCLEOTIDE SEQUENCE</scope>
    <source>
        <strain evidence="12">NIAS01</strain>
        <tissue evidence="12">Whole body or cell culture</tissue>
    </source>
</reference>
<keyword evidence="8" id="KW-0325">Glycoprotein</keyword>
<feature type="domain" description="Major facilitator superfamily (MFS) profile" evidence="11">
    <location>
        <begin position="1"/>
        <end position="391"/>
    </location>
</feature>
<evidence type="ECO:0000256" key="3">
    <source>
        <dbReference type="ARBA" id="ARBA00022475"/>
    </source>
</evidence>
<proteinExistence type="inferred from homology"/>
<organism evidence="12 13">
    <name type="scientific">Polypedilum vanderplanki</name>
    <name type="common">Sleeping chironomid midge</name>
    <dbReference type="NCBI Taxonomy" id="319348"/>
    <lineage>
        <taxon>Eukaryota</taxon>
        <taxon>Metazoa</taxon>
        <taxon>Ecdysozoa</taxon>
        <taxon>Arthropoda</taxon>
        <taxon>Hexapoda</taxon>
        <taxon>Insecta</taxon>
        <taxon>Pterygota</taxon>
        <taxon>Neoptera</taxon>
        <taxon>Endopterygota</taxon>
        <taxon>Diptera</taxon>
        <taxon>Nematocera</taxon>
        <taxon>Chironomoidea</taxon>
        <taxon>Chironomidae</taxon>
        <taxon>Chironominae</taxon>
        <taxon>Polypedilum</taxon>
        <taxon>Polypedilum</taxon>
    </lineage>
</organism>
<evidence type="ECO:0000256" key="9">
    <source>
        <dbReference type="RuleBase" id="RU003346"/>
    </source>
</evidence>
<evidence type="ECO:0000256" key="5">
    <source>
        <dbReference type="ARBA" id="ARBA00022692"/>
    </source>
</evidence>
<dbReference type="PANTHER" id="PTHR48021:SF1">
    <property type="entry name" value="GH07001P-RELATED"/>
    <property type="match status" value="1"/>
</dbReference>
<dbReference type="InterPro" id="IPR003663">
    <property type="entry name" value="Sugar/inositol_transpt"/>
</dbReference>
<comment type="caution">
    <text evidence="12">The sequence shown here is derived from an EMBL/GenBank/DDBJ whole genome shotgun (WGS) entry which is preliminary data.</text>
</comment>
<keyword evidence="2 9" id="KW-0813">Transport</keyword>
<dbReference type="NCBIfam" id="TIGR00879">
    <property type="entry name" value="SP"/>
    <property type="match status" value="1"/>
</dbReference>
<dbReference type="Gene3D" id="1.20.1250.20">
    <property type="entry name" value="MFS general substrate transporter like domains"/>
    <property type="match status" value="1"/>
</dbReference>
<evidence type="ECO:0000256" key="1">
    <source>
        <dbReference type="ARBA" id="ARBA00004651"/>
    </source>
</evidence>
<evidence type="ECO:0000313" key="12">
    <source>
        <dbReference type="EMBL" id="KAG5683049.1"/>
    </source>
</evidence>
<feature type="transmembrane region" description="Helical" evidence="10">
    <location>
        <begin position="6"/>
        <end position="28"/>
    </location>
</feature>
<evidence type="ECO:0000259" key="11">
    <source>
        <dbReference type="PROSITE" id="PS50850"/>
    </source>
</evidence>
<dbReference type="FunFam" id="1.20.1250.20:FF:000218">
    <property type="entry name" value="facilitated trehalose transporter Tret1"/>
    <property type="match status" value="1"/>
</dbReference>
<dbReference type="PROSITE" id="PS50850">
    <property type="entry name" value="MFS"/>
    <property type="match status" value="1"/>
</dbReference>
<feature type="transmembrane region" description="Helical" evidence="10">
    <location>
        <begin position="368"/>
        <end position="387"/>
    </location>
</feature>
<evidence type="ECO:0000256" key="10">
    <source>
        <dbReference type="SAM" id="Phobius"/>
    </source>
</evidence>
<evidence type="ECO:0000256" key="7">
    <source>
        <dbReference type="ARBA" id="ARBA00023136"/>
    </source>
</evidence>
<dbReference type="OrthoDB" id="6339427at2759"/>
<feature type="transmembrane region" description="Helical" evidence="10">
    <location>
        <begin position="61"/>
        <end position="82"/>
    </location>
</feature>
<evidence type="ECO:0000256" key="8">
    <source>
        <dbReference type="ARBA" id="ARBA00023180"/>
    </source>
</evidence>
<comment type="subcellular location">
    <subcellularLocation>
        <location evidence="1">Cell membrane</location>
        <topology evidence="1">Multi-pass membrane protein</topology>
    </subcellularLocation>
</comment>
<name>A0A9J6CLC5_POLVA</name>
<dbReference type="SUPFAM" id="SSF103473">
    <property type="entry name" value="MFS general substrate transporter"/>
    <property type="match status" value="1"/>
</dbReference>
<dbReference type="InterPro" id="IPR005828">
    <property type="entry name" value="MFS_sugar_transport-like"/>
</dbReference>
<feature type="transmembrane region" description="Helical" evidence="10">
    <location>
        <begin position="94"/>
        <end position="113"/>
    </location>
</feature>
<dbReference type="InterPro" id="IPR020846">
    <property type="entry name" value="MFS_dom"/>
</dbReference>